<dbReference type="RefSeq" id="WP_149334495.1">
    <property type="nucleotide sequence ID" value="NZ_QOVF01000010.1"/>
</dbReference>
<proteinExistence type="predicted"/>
<sequence length="152" mass="16563">MKKTADSAQPVLLSIGKVAQRSGVATSALRFYESKGLIKSMRNAGGQRLYRRDELRRVAIIKAAQRLGIPLTDIAQALSALPDNRTPTAADWRKLSSRWQQQLNERIEQLLKLRDALDGCIGCGCLSMTACPLRNPGDEAATAGPGARLFDN</sequence>
<keyword evidence="8" id="KW-0804">Transcription</keyword>
<dbReference type="GO" id="GO:0006979">
    <property type="term" value="P:response to oxidative stress"/>
    <property type="evidence" value="ECO:0007669"/>
    <property type="project" value="InterPro"/>
</dbReference>
<feature type="domain" description="HTH merR-type" evidence="9">
    <location>
        <begin position="12"/>
        <end position="80"/>
    </location>
</feature>
<evidence type="ECO:0000256" key="3">
    <source>
        <dbReference type="ARBA" id="ARBA00022723"/>
    </source>
</evidence>
<dbReference type="PANTHER" id="PTHR30204">
    <property type="entry name" value="REDOX-CYCLING DRUG-SENSING TRANSCRIPTIONAL ACTIVATOR SOXR"/>
    <property type="match status" value="1"/>
</dbReference>
<dbReference type="InterPro" id="IPR015358">
    <property type="entry name" value="Tscrpt_reg_MerR_DNA-bd"/>
</dbReference>
<accession>A0A7V7KTY4</accession>
<keyword evidence="2" id="KW-0001">2Fe-2S</keyword>
<keyword evidence="6" id="KW-0805">Transcription regulation</keyword>
<keyword evidence="5" id="KW-0411">Iron-sulfur</keyword>
<dbReference type="GO" id="GO:0051537">
    <property type="term" value="F:2 iron, 2 sulfur cluster binding"/>
    <property type="evidence" value="ECO:0007669"/>
    <property type="project" value="UniProtKB-KW"/>
</dbReference>
<dbReference type="PROSITE" id="PS50937">
    <property type="entry name" value="HTH_MERR_2"/>
    <property type="match status" value="1"/>
</dbReference>
<keyword evidence="7" id="KW-0238">DNA-binding</keyword>
<dbReference type="PRINTS" id="PR00040">
    <property type="entry name" value="HTHMERR"/>
</dbReference>
<dbReference type="InterPro" id="IPR010211">
    <property type="entry name" value="Redox-sen_tscrpt-act_SoxR"/>
</dbReference>
<evidence type="ECO:0000256" key="4">
    <source>
        <dbReference type="ARBA" id="ARBA00023004"/>
    </source>
</evidence>
<dbReference type="SMART" id="SM00422">
    <property type="entry name" value="HTH_MERR"/>
    <property type="match status" value="1"/>
</dbReference>
<keyword evidence="4" id="KW-0408">Iron</keyword>
<protein>
    <recommendedName>
        <fullName evidence="1">Redox-sensitive transcriptional activator SoxR</fullName>
    </recommendedName>
</protein>
<dbReference type="Pfam" id="PF00376">
    <property type="entry name" value="MerR"/>
    <property type="match status" value="1"/>
</dbReference>
<dbReference type="AlphaFoldDB" id="A0A7V7KTY4"/>
<evidence type="ECO:0000256" key="5">
    <source>
        <dbReference type="ARBA" id="ARBA00023014"/>
    </source>
</evidence>
<keyword evidence="3" id="KW-0479">Metal-binding</keyword>
<dbReference type="InterPro" id="IPR009061">
    <property type="entry name" value="DNA-bd_dom_put_sf"/>
</dbReference>
<comment type="caution">
    <text evidence="10">The sequence shown here is derived from an EMBL/GenBank/DDBJ whole genome shotgun (WGS) entry which is preliminary data.</text>
</comment>
<keyword evidence="11" id="KW-1185">Reference proteome</keyword>
<dbReference type="InterPro" id="IPR047057">
    <property type="entry name" value="MerR_fam"/>
</dbReference>
<evidence type="ECO:0000256" key="6">
    <source>
        <dbReference type="ARBA" id="ARBA00023015"/>
    </source>
</evidence>
<reference evidence="10 11" key="1">
    <citation type="submission" date="2018-07" db="EMBL/GenBank/DDBJ databases">
        <title>Pseudomonas laoshanensis sp. nov., isolated from soil.</title>
        <authorList>
            <person name="Sun J."/>
            <person name="Yu L."/>
            <person name="Wang M."/>
            <person name="Zhang C."/>
        </authorList>
    </citation>
    <scope>NUCLEOTIDE SEQUENCE [LARGE SCALE GENOMIC DNA]</scope>
    <source>
        <strain evidence="10 11">Y22</strain>
    </source>
</reference>
<dbReference type="InterPro" id="IPR000551">
    <property type="entry name" value="MerR-type_HTH_dom"/>
</dbReference>
<dbReference type="CDD" id="cd01110">
    <property type="entry name" value="HTH_SoxR"/>
    <property type="match status" value="1"/>
</dbReference>
<dbReference type="GO" id="GO:0046872">
    <property type="term" value="F:metal ion binding"/>
    <property type="evidence" value="ECO:0007669"/>
    <property type="project" value="UniProtKB-KW"/>
</dbReference>
<dbReference type="Gene3D" id="1.10.1660.10">
    <property type="match status" value="1"/>
</dbReference>
<dbReference type="PANTHER" id="PTHR30204:SF0">
    <property type="entry name" value="REDOX-SENSITIVE TRANSCRIPTIONAL ACTIVATOR SOXR"/>
    <property type="match status" value="1"/>
</dbReference>
<evidence type="ECO:0000313" key="10">
    <source>
        <dbReference type="EMBL" id="KAA0690509.1"/>
    </source>
</evidence>
<dbReference type="NCBIfam" id="TIGR01950">
    <property type="entry name" value="SoxR"/>
    <property type="match status" value="1"/>
</dbReference>
<evidence type="ECO:0000313" key="11">
    <source>
        <dbReference type="Proteomes" id="UP000463138"/>
    </source>
</evidence>
<gene>
    <name evidence="10" type="primary">soxR</name>
    <name evidence="10" type="ORF">DT594_18155</name>
</gene>
<evidence type="ECO:0000256" key="1">
    <source>
        <dbReference type="ARBA" id="ARBA00014474"/>
    </source>
</evidence>
<evidence type="ECO:0000259" key="9">
    <source>
        <dbReference type="PROSITE" id="PS50937"/>
    </source>
</evidence>
<organism evidence="10 11">
    <name type="scientific">Halopseudomonas laoshanensis</name>
    <dbReference type="NCBI Taxonomy" id="2268758"/>
    <lineage>
        <taxon>Bacteria</taxon>
        <taxon>Pseudomonadati</taxon>
        <taxon>Pseudomonadota</taxon>
        <taxon>Gammaproteobacteria</taxon>
        <taxon>Pseudomonadales</taxon>
        <taxon>Pseudomonadaceae</taxon>
        <taxon>Halopseudomonas</taxon>
    </lineage>
</organism>
<name>A0A7V7KTY4_9GAMM</name>
<evidence type="ECO:0000256" key="8">
    <source>
        <dbReference type="ARBA" id="ARBA00023163"/>
    </source>
</evidence>
<dbReference type="PROSITE" id="PS00552">
    <property type="entry name" value="HTH_MERR_1"/>
    <property type="match status" value="1"/>
</dbReference>
<dbReference type="Proteomes" id="UP000463138">
    <property type="component" value="Unassembled WGS sequence"/>
</dbReference>
<dbReference type="GO" id="GO:0003700">
    <property type="term" value="F:DNA-binding transcription factor activity"/>
    <property type="evidence" value="ECO:0007669"/>
    <property type="project" value="InterPro"/>
</dbReference>
<dbReference type="SUPFAM" id="SSF46955">
    <property type="entry name" value="Putative DNA-binding domain"/>
    <property type="match status" value="1"/>
</dbReference>
<evidence type="ECO:0000256" key="7">
    <source>
        <dbReference type="ARBA" id="ARBA00023125"/>
    </source>
</evidence>
<dbReference type="GO" id="GO:0003677">
    <property type="term" value="F:DNA binding"/>
    <property type="evidence" value="ECO:0007669"/>
    <property type="project" value="UniProtKB-KW"/>
</dbReference>
<evidence type="ECO:0000256" key="2">
    <source>
        <dbReference type="ARBA" id="ARBA00022714"/>
    </source>
</evidence>
<dbReference type="OrthoDB" id="9802944at2"/>
<dbReference type="EMBL" id="QOVF01000010">
    <property type="protein sequence ID" value="KAA0690509.1"/>
    <property type="molecule type" value="Genomic_DNA"/>
</dbReference>
<dbReference type="Pfam" id="PF09278">
    <property type="entry name" value="MerR-DNA-bind"/>
    <property type="match status" value="1"/>
</dbReference>